<accession>A0A4T0BNZ8</accession>
<dbReference type="AlphaFoldDB" id="A0A4T0BNZ8"/>
<evidence type="ECO:0000313" key="3">
    <source>
        <dbReference type="Proteomes" id="UP000308724"/>
    </source>
</evidence>
<feature type="region of interest" description="Disordered" evidence="1">
    <location>
        <begin position="303"/>
        <end position="349"/>
    </location>
</feature>
<evidence type="ECO:0000313" key="2">
    <source>
        <dbReference type="EMBL" id="TIA33232.1"/>
    </source>
</evidence>
<dbReference type="EMBL" id="QZBZ01000203">
    <property type="protein sequence ID" value="TIA33232.1"/>
    <property type="molecule type" value="Genomic_DNA"/>
</dbReference>
<proteinExistence type="predicted"/>
<organism evidence="2 3">
    <name type="scientific">Aureobasidium pullulans</name>
    <name type="common">Black yeast</name>
    <name type="synonym">Pullularia pullulans</name>
    <dbReference type="NCBI Taxonomy" id="5580"/>
    <lineage>
        <taxon>Eukaryota</taxon>
        <taxon>Fungi</taxon>
        <taxon>Dikarya</taxon>
        <taxon>Ascomycota</taxon>
        <taxon>Pezizomycotina</taxon>
        <taxon>Dothideomycetes</taxon>
        <taxon>Dothideomycetidae</taxon>
        <taxon>Dothideales</taxon>
        <taxon>Saccotheciaceae</taxon>
        <taxon>Aureobasidium</taxon>
    </lineage>
</organism>
<reference evidence="2 3" key="1">
    <citation type="submission" date="2018-10" db="EMBL/GenBank/DDBJ databases">
        <title>Fifty Aureobasidium pullulans genomes reveal a recombining polyextremotolerant generalist.</title>
        <authorList>
            <person name="Gostincar C."/>
            <person name="Turk M."/>
            <person name="Zajc J."/>
            <person name="Gunde-Cimerman N."/>
        </authorList>
    </citation>
    <scope>NUCLEOTIDE SEQUENCE [LARGE SCALE GENOMIC DNA]</scope>
    <source>
        <strain evidence="2 3">EXF-1645</strain>
    </source>
</reference>
<gene>
    <name evidence="2" type="ORF">D6C78_07690</name>
</gene>
<feature type="region of interest" description="Disordered" evidence="1">
    <location>
        <begin position="1"/>
        <end position="73"/>
    </location>
</feature>
<name>A0A4T0BNZ8_AURPU</name>
<comment type="caution">
    <text evidence="2">The sequence shown here is derived from an EMBL/GenBank/DDBJ whole genome shotgun (WGS) entry which is preliminary data.</text>
</comment>
<sequence>MSEPNNDGMPPGSDASTRLGRESVRKRARTSTSNSVRVAKKARAIPPFSTPVPVPGSISDMISNSPNTTNKSPSMVAWETVNKQNATPIASPSLAGSEETFAQLAKKVLMDYPEGRTSEQISLAIRETGSKGDDLSAIKPNVSAALSSHSRGGRAIFKKGPQNEEKKQLWLLTNPSNSPLMTDGLLERIFASDEPDTTAGVGALQEHESGERQNTTSDHISVYVNGSAGENSESNEEEALTLPDATSVEVAQMINNVIASAGQTPPPGVLNGRITTLAVEPSQRPRLHELQQACPPLVDQLEEPSVLNPQPSVHGDGRPVSTPSPSSALVVEHGPDSAPQRNTVESEPMESVATELQTAPASQDVSLERALPLHLAAMISMHVKNFNDSRQQQSPVFQKYLLSHNHSGGDAQAALEDTVMQLGANMTLNPTLSQSVSTFDDAQQALRDARRAKAMEGHVDMATKDSIIVQAAMNAEIDRLKQVAAELDSSTRWLQETKAQTVASIESSRRRINAFFGAQDNDGQNID</sequence>
<evidence type="ECO:0000256" key="1">
    <source>
        <dbReference type="SAM" id="MobiDB-lite"/>
    </source>
</evidence>
<dbReference type="Proteomes" id="UP000308724">
    <property type="component" value="Unassembled WGS sequence"/>
</dbReference>
<feature type="compositionally biased region" description="Low complexity" evidence="1">
    <location>
        <begin position="63"/>
        <end position="73"/>
    </location>
</feature>
<protein>
    <submittedName>
        <fullName evidence="2">Uncharacterized protein</fullName>
    </submittedName>
</protein>